<dbReference type="EMBL" id="DXHL01000021">
    <property type="protein sequence ID" value="HIW10767.1"/>
    <property type="molecule type" value="Genomic_DNA"/>
</dbReference>
<gene>
    <name evidence="5" type="ORF">H9888_04605</name>
</gene>
<sequence>MLSDAQRIQNLLEYTRLNGKNFAIRIGLSHPDSIYHILRGRNGISDKMAERIIMAFPEVNRSWLLSGEGEMLQDQKPQVALFTPERTRRTQENTLQKQQVPLYDFEAVAGLVPIFTNQNHPIDYISIPDLPRCDGAVYVRGDSMYPLLKAGDIVMYKQIQDYYNIIWGEMYLISFNYEGEEFITVKFLKKVEGQPDRVLLVSHNPHHAPKEIPISAIRALALVKASIRFNTMG</sequence>
<dbReference type="InterPro" id="IPR039418">
    <property type="entry name" value="LexA-like"/>
</dbReference>
<dbReference type="Proteomes" id="UP000823926">
    <property type="component" value="Unassembled WGS sequence"/>
</dbReference>
<keyword evidence="2" id="KW-0238">DNA-binding</keyword>
<dbReference type="GO" id="GO:0003677">
    <property type="term" value="F:DNA binding"/>
    <property type="evidence" value="ECO:0007669"/>
    <property type="project" value="UniProtKB-KW"/>
</dbReference>
<comment type="caution">
    <text evidence="5">The sequence shown here is derived from an EMBL/GenBank/DDBJ whole genome shotgun (WGS) entry which is preliminary data.</text>
</comment>
<dbReference type="InterPro" id="IPR015927">
    <property type="entry name" value="Peptidase_S24_S26A/B/C"/>
</dbReference>
<keyword evidence="3" id="KW-0804">Transcription</keyword>
<reference evidence="5" key="2">
    <citation type="submission" date="2021-04" db="EMBL/GenBank/DDBJ databases">
        <authorList>
            <person name="Gilroy R."/>
        </authorList>
    </citation>
    <scope>NUCLEOTIDE SEQUENCE</scope>
    <source>
        <strain evidence="5">ChiBcec15-1070</strain>
    </source>
</reference>
<proteinExistence type="predicted"/>
<dbReference type="Gene3D" id="2.10.109.10">
    <property type="entry name" value="Umud Fragment, subunit A"/>
    <property type="match status" value="1"/>
</dbReference>
<accession>A0A9D1QEL0</accession>
<reference evidence="5" key="1">
    <citation type="journal article" date="2021" name="PeerJ">
        <title>Extensive microbial diversity within the chicken gut microbiome revealed by metagenomics and culture.</title>
        <authorList>
            <person name="Gilroy R."/>
            <person name="Ravi A."/>
            <person name="Getino M."/>
            <person name="Pursley I."/>
            <person name="Horton D.L."/>
            <person name="Alikhan N.F."/>
            <person name="Baker D."/>
            <person name="Gharbi K."/>
            <person name="Hall N."/>
            <person name="Watson M."/>
            <person name="Adriaenssens E.M."/>
            <person name="Foster-Nyarko E."/>
            <person name="Jarju S."/>
            <person name="Secka A."/>
            <person name="Antonio M."/>
            <person name="Oren A."/>
            <person name="Chaudhuri R.R."/>
            <person name="La Ragione R."/>
            <person name="Hildebrand F."/>
            <person name="Pallen M.J."/>
        </authorList>
    </citation>
    <scope>NUCLEOTIDE SEQUENCE</scope>
    <source>
        <strain evidence="5">ChiBcec15-1070</strain>
    </source>
</reference>
<protein>
    <submittedName>
        <fullName evidence="5">S24 family peptidase</fullName>
    </submittedName>
</protein>
<dbReference type="Pfam" id="PF00717">
    <property type="entry name" value="Peptidase_S24"/>
    <property type="match status" value="1"/>
</dbReference>
<dbReference type="CDD" id="cd06529">
    <property type="entry name" value="S24_LexA-like"/>
    <property type="match status" value="1"/>
</dbReference>
<name>A0A9D1QEL0_9BACT</name>
<dbReference type="SUPFAM" id="SSF51306">
    <property type="entry name" value="LexA/Signal peptidase"/>
    <property type="match status" value="1"/>
</dbReference>
<evidence type="ECO:0000256" key="1">
    <source>
        <dbReference type="ARBA" id="ARBA00023015"/>
    </source>
</evidence>
<evidence type="ECO:0000259" key="4">
    <source>
        <dbReference type="Pfam" id="PF00717"/>
    </source>
</evidence>
<organism evidence="5 6">
    <name type="scientific">Candidatus Rikenella faecigallinarum</name>
    <dbReference type="NCBI Taxonomy" id="2838745"/>
    <lineage>
        <taxon>Bacteria</taxon>
        <taxon>Pseudomonadati</taxon>
        <taxon>Bacteroidota</taxon>
        <taxon>Bacteroidia</taxon>
        <taxon>Bacteroidales</taxon>
        <taxon>Rikenellaceae</taxon>
        <taxon>Rikenella</taxon>
    </lineage>
</organism>
<evidence type="ECO:0000313" key="5">
    <source>
        <dbReference type="EMBL" id="HIW10767.1"/>
    </source>
</evidence>
<dbReference type="InterPro" id="IPR036286">
    <property type="entry name" value="LexA/Signal_pep-like_sf"/>
</dbReference>
<dbReference type="PANTHER" id="PTHR40661">
    <property type="match status" value="1"/>
</dbReference>
<keyword evidence="1" id="KW-0805">Transcription regulation</keyword>
<evidence type="ECO:0000256" key="2">
    <source>
        <dbReference type="ARBA" id="ARBA00023125"/>
    </source>
</evidence>
<evidence type="ECO:0000256" key="3">
    <source>
        <dbReference type="ARBA" id="ARBA00023163"/>
    </source>
</evidence>
<evidence type="ECO:0000313" key="6">
    <source>
        <dbReference type="Proteomes" id="UP000823926"/>
    </source>
</evidence>
<dbReference type="PANTHER" id="PTHR40661:SF1">
    <property type="entry name" value="HTH CRO_C1-TYPE DOMAIN-CONTAINING PROTEIN"/>
    <property type="match status" value="1"/>
</dbReference>
<feature type="domain" description="Peptidase S24/S26A/S26B/S26C" evidence="4">
    <location>
        <begin position="108"/>
        <end position="214"/>
    </location>
</feature>
<dbReference type="AlphaFoldDB" id="A0A9D1QEL0"/>